<dbReference type="PROSITE" id="PS00675">
    <property type="entry name" value="SIGMA54_INTERACT_1"/>
    <property type="match status" value="1"/>
</dbReference>
<feature type="coiled-coil region" evidence="4">
    <location>
        <begin position="407"/>
        <end position="472"/>
    </location>
</feature>
<feature type="region of interest" description="Disordered" evidence="5">
    <location>
        <begin position="223"/>
        <end position="248"/>
    </location>
</feature>
<sequence>MRIHRVVIQAFGPFKDREDIDFDALSAGGLFLLNGDTGAGKTTVLDAICYALYGSLPGARQKARTLRSAYADDATPPQVLCEFSVGGRRFEAMRSPAWDRPKARGTGTTRQQAQSSLRELVEGEWTALSARNDEVGQLIQGLVHLGREEFTRVAMLPQGEFATFLRAEDKDRAELLQKLFDVTTYQRVEELLAERRRELARRAETAERTKRTLTARVVRDAAENLLEPDTDEQPGHGIADPGTAEPPVGTLAEWDAALAHHPDEAPLPEPEVLAGVIDNLLETRRRAAAAREEAARRCVAAARERVDGMRRRRDDEARLIELERDRERHEQLRPEAVEARERLELHERGMLVERADRRNTAARTRLAESHRALQEASDEARGLAGLDEVLAAAHPDVEGLGQACRTATELASRLEALRAREDELADERRTHERARERRLVLERQRTATAQRLRAERARLEEAETELAGLRASARNPAEQEDALAAARRRLRAVAARDELAVEVRQRTGEWLEAEKKLLGLRQARAQLVRDRLEQSAAVLAAGLVDGEPCAVCGSETHPAPAAGSGNPSVTDAELEAAEAAVESAQHREREAASAEAKAKEEMARLSAEAGELDADAASAAVAAAETAAREASEAAARSTRLEALVESGREACRELDAEDRRSEQEAGVLAATLEESAARVSRLEAELARAVAPAATLAERLDGVRRVCQALEAWRDAGRAVAQLTDAAAETEQELEEALVEYGFLPPGARDTAGVLDTDAESLQDACRSAARARLAPEQADALRQRVREHDEREIRLRTLSESEAVARALAARASGEALPGEDVLEAAEAEAEAAEARGAELAERRGALASFERRSAADLESLVRLVGDQGSLLEEYELVRGLADTVAGAGENTLKMTLSTYVLAARLEAVAAAATERLSIMTGGRFELRHNDASGGRGKGGLGISVIDEWNGQTREPSTLSGGETFMASLALALGLADVIQAESGGIDMETLFVDEGFGTLDPGTLELVMRSLDDLRSSGRVVGVISHVQELKDQIATQLVVHKHREGSSTSLQTDALPV</sequence>
<dbReference type="RefSeq" id="WP_344878565.1">
    <property type="nucleotide sequence ID" value="NZ_BAABCJ010000001.1"/>
</dbReference>
<accession>A0ABP7CQZ9</accession>
<evidence type="ECO:0000256" key="2">
    <source>
        <dbReference type="ARBA" id="ARBA00011322"/>
    </source>
</evidence>
<keyword evidence="8" id="KW-1185">Reference proteome</keyword>
<feature type="coiled-coil region" evidence="4">
    <location>
        <begin position="574"/>
        <end position="615"/>
    </location>
</feature>
<reference evidence="8" key="1">
    <citation type="journal article" date="2019" name="Int. J. Syst. Evol. Microbiol.">
        <title>The Global Catalogue of Microorganisms (GCM) 10K type strain sequencing project: providing services to taxonomists for standard genome sequencing and annotation.</title>
        <authorList>
            <consortium name="The Broad Institute Genomics Platform"/>
            <consortium name="The Broad Institute Genome Sequencing Center for Infectious Disease"/>
            <person name="Wu L."/>
            <person name="Ma J."/>
        </authorList>
    </citation>
    <scope>NUCLEOTIDE SEQUENCE [LARGE SCALE GENOMIC DNA]</scope>
    <source>
        <strain evidence="8">JCM 16961</strain>
    </source>
</reference>
<name>A0ABP7CQZ9_9MICC</name>
<dbReference type="Pfam" id="PF13476">
    <property type="entry name" value="AAA_23"/>
    <property type="match status" value="1"/>
</dbReference>
<evidence type="ECO:0000256" key="4">
    <source>
        <dbReference type="SAM" id="Coils"/>
    </source>
</evidence>
<protein>
    <recommendedName>
        <fullName evidence="3">Nuclease SbcCD subunit C</fullName>
    </recommendedName>
</protein>
<evidence type="ECO:0000256" key="5">
    <source>
        <dbReference type="SAM" id="MobiDB-lite"/>
    </source>
</evidence>
<dbReference type="InterPro" id="IPR038729">
    <property type="entry name" value="Rad50/SbcC_AAA"/>
</dbReference>
<dbReference type="Pfam" id="PF13558">
    <property type="entry name" value="SbcC_Walker_B"/>
    <property type="match status" value="1"/>
</dbReference>
<dbReference type="InterPro" id="IPR025662">
    <property type="entry name" value="Sigma_54_int_dom_ATP-bd_1"/>
</dbReference>
<feature type="coiled-coil region" evidence="4">
    <location>
        <begin position="189"/>
        <end position="216"/>
    </location>
</feature>
<evidence type="ECO:0000313" key="7">
    <source>
        <dbReference type="EMBL" id="GAA3692753.1"/>
    </source>
</evidence>
<evidence type="ECO:0000313" key="8">
    <source>
        <dbReference type="Proteomes" id="UP001501536"/>
    </source>
</evidence>
<comment type="caution">
    <text evidence="7">The sequence shown here is derived from an EMBL/GenBank/DDBJ whole genome shotgun (WGS) entry which is preliminary data.</text>
</comment>
<dbReference type="SUPFAM" id="SSF52540">
    <property type="entry name" value="P-loop containing nucleoside triphosphate hydrolases"/>
    <property type="match status" value="1"/>
</dbReference>
<feature type="coiled-coil region" evidence="4">
    <location>
        <begin position="277"/>
        <end position="332"/>
    </location>
</feature>
<evidence type="ECO:0000256" key="3">
    <source>
        <dbReference type="ARBA" id="ARBA00013368"/>
    </source>
</evidence>
<dbReference type="InterPro" id="IPR027417">
    <property type="entry name" value="P-loop_NTPase"/>
</dbReference>
<organism evidence="7 8">
    <name type="scientific">Zhihengliuella alba</name>
    <dbReference type="NCBI Taxonomy" id="547018"/>
    <lineage>
        <taxon>Bacteria</taxon>
        <taxon>Bacillati</taxon>
        <taxon>Actinomycetota</taxon>
        <taxon>Actinomycetes</taxon>
        <taxon>Micrococcales</taxon>
        <taxon>Micrococcaceae</taxon>
        <taxon>Zhihengliuella</taxon>
    </lineage>
</organism>
<feature type="domain" description="Rad50/SbcC-type AAA" evidence="6">
    <location>
        <begin position="5"/>
        <end position="199"/>
    </location>
</feature>
<dbReference type="PANTHER" id="PTHR32114">
    <property type="entry name" value="ABC TRANSPORTER ABCH.3"/>
    <property type="match status" value="1"/>
</dbReference>
<comment type="similarity">
    <text evidence="1">Belongs to the SMC family. SbcC subfamily.</text>
</comment>
<dbReference type="Gene3D" id="3.40.50.300">
    <property type="entry name" value="P-loop containing nucleotide triphosphate hydrolases"/>
    <property type="match status" value="2"/>
</dbReference>
<evidence type="ECO:0000259" key="6">
    <source>
        <dbReference type="Pfam" id="PF13476"/>
    </source>
</evidence>
<comment type="subunit">
    <text evidence="2">Heterodimer of SbcC and SbcD.</text>
</comment>
<proteinExistence type="inferred from homology"/>
<gene>
    <name evidence="7" type="ORF">GCM10022377_01520</name>
</gene>
<evidence type="ECO:0000256" key="1">
    <source>
        <dbReference type="ARBA" id="ARBA00006930"/>
    </source>
</evidence>
<keyword evidence="4" id="KW-0175">Coiled coil</keyword>
<dbReference type="PANTHER" id="PTHR32114:SF2">
    <property type="entry name" value="ABC TRANSPORTER ABCH.3"/>
    <property type="match status" value="1"/>
</dbReference>
<dbReference type="EMBL" id="BAABCJ010000001">
    <property type="protein sequence ID" value="GAA3692753.1"/>
    <property type="molecule type" value="Genomic_DNA"/>
</dbReference>
<dbReference type="Proteomes" id="UP001501536">
    <property type="component" value="Unassembled WGS sequence"/>
</dbReference>